<evidence type="ECO:0000256" key="2">
    <source>
        <dbReference type="ARBA" id="ARBA00023180"/>
    </source>
</evidence>
<reference evidence="4" key="1">
    <citation type="submission" date="2019-09" db="EMBL/GenBank/DDBJ databases">
        <title>Draft genome information of white flower Hibiscus syriacus.</title>
        <authorList>
            <person name="Kim Y.-M."/>
        </authorList>
    </citation>
    <scope>NUCLEOTIDE SEQUENCE [LARGE SCALE GENOMIC DNA]</scope>
    <source>
        <strain evidence="4">YM2019G1</strain>
    </source>
</reference>
<dbReference type="PANTHER" id="PTHR13234:SF64">
    <property type="entry name" value="SAPOSIN A-TYPE DOMAIN-CONTAINING PROTEIN"/>
    <property type="match status" value="1"/>
</dbReference>
<dbReference type="InterPro" id="IPR004911">
    <property type="entry name" value="Interferon-induced_GILT"/>
</dbReference>
<sequence length="180" mass="20414">MYTIVNLRLIPWAMPTLLAIGSVAKLELHSSFSYSCVIHLWHDVKTHFDFVRCTEEQRLNVSVNSKEAKWRNCSDQLGLRADMINKCYSTGLGIKVGSSATIRNETVNLNPPHEYVPWVVVNNHALKDDFENFVEYVCDAYQGDPKPEACKTQSSESARPPDEITKNIRPGCYASEFSRT</sequence>
<name>A0A6A2ZMV0_HIBSY</name>
<evidence type="ECO:0008006" key="6">
    <source>
        <dbReference type="Google" id="ProtNLM"/>
    </source>
</evidence>
<feature type="region of interest" description="Disordered" evidence="3">
    <location>
        <begin position="146"/>
        <end position="180"/>
    </location>
</feature>
<evidence type="ECO:0000313" key="5">
    <source>
        <dbReference type="Proteomes" id="UP000436088"/>
    </source>
</evidence>
<keyword evidence="5" id="KW-1185">Reference proteome</keyword>
<gene>
    <name evidence="4" type="ORF">F3Y22_tig00110831pilonHSYRG00803</name>
</gene>
<comment type="caution">
    <text evidence="4">The sequence shown here is derived from an EMBL/GenBank/DDBJ whole genome shotgun (WGS) entry which is preliminary data.</text>
</comment>
<dbReference type="EMBL" id="VEPZ02001131">
    <property type="protein sequence ID" value="KAE8692797.1"/>
    <property type="molecule type" value="Genomic_DNA"/>
</dbReference>
<organism evidence="4 5">
    <name type="scientific">Hibiscus syriacus</name>
    <name type="common">Rose of Sharon</name>
    <dbReference type="NCBI Taxonomy" id="106335"/>
    <lineage>
        <taxon>Eukaryota</taxon>
        <taxon>Viridiplantae</taxon>
        <taxon>Streptophyta</taxon>
        <taxon>Embryophyta</taxon>
        <taxon>Tracheophyta</taxon>
        <taxon>Spermatophyta</taxon>
        <taxon>Magnoliopsida</taxon>
        <taxon>eudicotyledons</taxon>
        <taxon>Gunneridae</taxon>
        <taxon>Pentapetalae</taxon>
        <taxon>rosids</taxon>
        <taxon>malvids</taxon>
        <taxon>Malvales</taxon>
        <taxon>Malvaceae</taxon>
        <taxon>Malvoideae</taxon>
        <taxon>Hibiscus</taxon>
    </lineage>
</organism>
<evidence type="ECO:0000256" key="1">
    <source>
        <dbReference type="ARBA" id="ARBA00005679"/>
    </source>
</evidence>
<accession>A0A6A2ZMV0</accession>
<evidence type="ECO:0000313" key="4">
    <source>
        <dbReference type="EMBL" id="KAE8692797.1"/>
    </source>
</evidence>
<dbReference type="Proteomes" id="UP000436088">
    <property type="component" value="Unassembled WGS sequence"/>
</dbReference>
<evidence type="ECO:0000256" key="3">
    <source>
        <dbReference type="SAM" id="MobiDB-lite"/>
    </source>
</evidence>
<dbReference type="AlphaFoldDB" id="A0A6A2ZMV0"/>
<dbReference type="PANTHER" id="PTHR13234">
    <property type="entry name" value="GAMMA-INTERFERON INDUCIBLE LYSOSOMAL THIOL REDUCTASE GILT"/>
    <property type="match status" value="1"/>
</dbReference>
<protein>
    <recommendedName>
        <fullName evidence="6">Gamma-interferon-inducible lysosomal thiol reductase</fullName>
    </recommendedName>
</protein>
<keyword evidence="2" id="KW-0325">Glycoprotein</keyword>
<comment type="similarity">
    <text evidence="1">Belongs to the GILT family.</text>
</comment>
<dbReference type="GO" id="GO:0016671">
    <property type="term" value="F:oxidoreductase activity, acting on a sulfur group of donors, disulfide as acceptor"/>
    <property type="evidence" value="ECO:0007669"/>
    <property type="project" value="InterPro"/>
</dbReference>
<proteinExistence type="inferred from homology"/>